<dbReference type="EMBL" id="CACVBM020001939">
    <property type="protein sequence ID" value="CAA7062377.1"/>
    <property type="molecule type" value="Genomic_DNA"/>
</dbReference>
<keyword evidence="7" id="KW-0489">Methyltransferase</keyword>
<evidence type="ECO:0000313" key="26">
    <source>
        <dbReference type="Proteomes" id="UP000467841"/>
    </source>
</evidence>
<evidence type="ECO:0000256" key="13">
    <source>
        <dbReference type="ARBA" id="ARBA00025783"/>
    </source>
</evidence>
<dbReference type="FunFam" id="3.40.50.150:FF:000066">
    <property type="entry name" value="Trimethylguanosine synthase 1"/>
    <property type="match status" value="1"/>
</dbReference>
<evidence type="ECO:0000256" key="7">
    <source>
        <dbReference type="ARBA" id="ARBA00022603"/>
    </source>
</evidence>
<evidence type="ECO:0000313" key="24">
    <source>
        <dbReference type="EMBL" id="CAA7014259.1"/>
    </source>
</evidence>
<comment type="subunit">
    <text evidence="20">May form homooligomers. Interacts with CREBBP/CBP, EED/WAIT1, EP300/P300, NCOA6/PRIP, PPARBP/PBP and SMN.</text>
</comment>
<keyword evidence="5" id="KW-0963">Cytoplasm</keyword>
<gene>
    <name evidence="24" type="ORF">MERR_LOCUS1493</name>
    <name evidence="25" type="ORF">MERR_LOCUS49613</name>
</gene>
<dbReference type="CDD" id="cd02440">
    <property type="entry name" value="AdoMet_MTases"/>
    <property type="match status" value="1"/>
</dbReference>
<comment type="function">
    <text evidence="19">Catalyzes the 2 serial methylation steps for the conversion of the 7-monomethylguanosine (m(7)G) caps of snRNAs and snoRNAs to a 2,2,7-trimethylguanosine (m(2,2,7)G) cap structure. The enzyme is specific for guanine, and N7 methylation must precede N2 methylation. Hypermethylation of the m7G cap of U snRNAs leads to their concentration in nuclear foci, their colocalization with coilin and the formation of canonical Cajal bodies (CBs). Plays a role in transcriptional regulation.</text>
</comment>
<name>A0A6D2HHW6_9BRAS</name>
<comment type="catalytic activity">
    <reaction evidence="16">
        <text>a 5'-end (N(2),N(7)-dimethyl 5'-triphosphoguanosine)-ribonucleoside in snRNA + S-adenosyl-L-methionine = a 5'-end (N(2),N(2),N(7)-trimethyl 5'-triphosphoguanosine)-ribonucleoside in snRNA + S-adenosyl-L-homocysteine + H(+)</text>
        <dbReference type="Rhea" id="RHEA:78479"/>
        <dbReference type="Rhea" id="RHEA-COMP:19087"/>
        <dbReference type="Rhea" id="RHEA-COMP:19089"/>
        <dbReference type="ChEBI" id="CHEBI:15378"/>
        <dbReference type="ChEBI" id="CHEBI:57856"/>
        <dbReference type="ChEBI" id="CHEBI:59789"/>
        <dbReference type="ChEBI" id="CHEBI:167623"/>
        <dbReference type="ChEBI" id="CHEBI:172880"/>
    </reaction>
    <physiologicalReaction direction="left-to-right" evidence="16">
        <dbReference type="Rhea" id="RHEA:78480"/>
    </physiologicalReaction>
</comment>
<comment type="catalytic activity">
    <reaction evidence="17">
        <text>a 5'-end (N(7)-methyl 5'-triphosphoguanosine)-ribonucleoside in snRNA + S-adenosyl-L-methionine = a 5'-end (N(2),N(7)-dimethyl 5'-triphosphoguanosine)-ribonucleoside in snRNA + S-adenosyl-L-homocysteine + H(+)</text>
        <dbReference type="Rhea" id="RHEA:78471"/>
        <dbReference type="Rhea" id="RHEA-COMP:19085"/>
        <dbReference type="Rhea" id="RHEA-COMP:19087"/>
        <dbReference type="ChEBI" id="CHEBI:15378"/>
        <dbReference type="ChEBI" id="CHEBI:57856"/>
        <dbReference type="ChEBI" id="CHEBI:59789"/>
        <dbReference type="ChEBI" id="CHEBI:156461"/>
        <dbReference type="ChEBI" id="CHEBI:172880"/>
    </reaction>
    <physiologicalReaction direction="left-to-right" evidence="17">
        <dbReference type="Rhea" id="RHEA:78472"/>
    </physiologicalReaction>
</comment>
<dbReference type="Pfam" id="PF09445">
    <property type="entry name" value="Methyltransf_15"/>
    <property type="match status" value="1"/>
</dbReference>
<evidence type="ECO:0000256" key="10">
    <source>
        <dbReference type="ARBA" id="ARBA00023015"/>
    </source>
</evidence>
<dbReference type="GO" id="GO:0071164">
    <property type="term" value="F:RNA cap trimethylguanosine synthase activity"/>
    <property type="evidence" value="ECO:0007669"/>
    <property type="project" value="TreeGrafter"/>
</dbReference>
<dbReference type="GO" id="GO:0005730">
    <property type="term" value="C:nucleolus"/>
    <property type="evidence" value="ECO:0007669"/>
    <property type="project" value="UniProtKB-SubCell"/>
</dbReference>
<evidence type="ECO:0000256" key="2">
    <source>
        <dbReference type="ARBA" id="ARBA00004496"/>
    </source>
</evidence>
<dbReference type="GO" id="GO:0015030">
    <property type="term" value="C:Cajal body"/>
    <property type="evidence" value="ECO:0007669"/>
    <property type="project" value="UniProtKB-SubCell"/>
</dbReference>
<dbReference type="AlphaFoldDB" id="A0A6D2HHW6"/>
<dbReference type="InterPro" id="IPR019012">
    <property type="entry name" value="RNA_cap_Gua-N2-MeTrfase"/>
</dbReference>
<evidence type="ECO:0000256" key="8">
    <source>
        <dbReference type="ARBA" id="ARBA00022679"/>
    </source>
</evidence>
<evidence type="ECO:0000256" key="6">
    <source>
        <dbReference type="ARBA" id="ARBA00022553"/>
    </source>
</evidence>
<evidence type="ECO:0000256" key="23">
    <source>
        <dbReference type="SAM" id="MobiDB-lite"/>
    </source>
</evidence>
<keyword evidence="6" id="KW-0597">Phosphoprotein</keyword>
<evidence type="ECO:0000256" key="15">
    <source>
        <dbReference type="ARBA" id="ARBA00048740"/>
    </source>
</evidence>
<dbReference type="Proteomes" id="UP000467841">
    <property type="component" value="Unassembled WGS sequence"/>
</dbReference>
<evidence type="ECO:0000256" key="1">
    <source>
        <dbReference type="ARBA" id="ARBA00004408"/>
    </source>
</evidence>
<evidence type="ECO:0000313" key="25">
    <source>
        <dbReference type="EMBL" id="CAA7062377.1"/>
    </source>
</evidence>
<dbReference type="InterPro" id="IPR029063">
    <property type="entry name" value="SAM-dependent_MTases_sf"/>
</dbReference>
<comment type="catalytic activity">
    <reaction evidence="15">
        <text>a 5'-end (N(7)-methyl 5'-triphosphoguanosine)-ribonucleoside in snoRNA + S-adenosyl-L-methionine = a 5'-end (N(2),N(7)-dimethyl 5'-triphosphoguanosine)-ribonucleoside in snoRNA + S-adenosyl-L-homocysteine + H(+)</text>
        <dbReference type="Rhea" id="RHEA:78475"/>
        <dbReference type="Rhea" id="RHEA-COMP:19086"/>
        <dbReference type="Rhea" id="RHEA-COMP:19088"/>
        <dbReference type="ChEBI" id="CHEBI:15378"/>
        <dbReference type="ChEBI" id="CHEBI:57856"/>
        <dbReference type="ChEBI" id="CHEBI:59789"/>
        <dbReference type="ChEBI" id="CHEBI:156461"/>
        <dbReference type="ChEBI" id="CHEBI:172880"/>
    </reaction>
    <physiologicalReaction direction="left-to-right" evidence="15">
        <dbReference type="Rhea" id="RHEA:78476"/>
    </physiologicalReaction>
</comment>
<evidence type="ECO:0000256" key="3">
    <source>
        <dbReference type="ARBA" id="ARBA00004604"/>
    </source>
</evidence>
<evidence type="ECO:0000256" key="12">
    <source>
        <dbReference type="ARBA" id="ARBA00023242"/>
    </source>
</evidence>
<evidence type="ECO:0000256" key="17">
    <source>
        <dbReference type="ARBA" id="ARBA00049075"/>
    </source>
</evidence>
<comment type="catalytic activity">
    <reaction evidence="14">
        <text>a 5'-end (N(2),N(7)-dimethyl 5'-triphosphoguanosine)-ribonucleoside in snoRNA + S-adenosyl-L-methionine = a 5'-end (N(2),N(2),N(7)-trimethyl 5'-triphosphoguanosine)-ribonucleoside in snoRNA + S-adenosyl-L-homocysteine + H(+)</text>
        <dbReference type="Rhea" id="RHEA:78507"/>
        <dbReference type="Rhea" id="RHEA-COMP:19088"/>
        <dbReference type="Rhea" id="RHEA-COMP:19090"/>
        <dbReference type="ChEBI" id="CHEBI:15378"/>
        <dbReference type="ChEBI" id="CHEBI:57856"/>
        <dbReference type="ChEBI" id="CHEBI:59789"/>
        <dbReference type="ChEBI" id="CHEBI:167623"/>
        <dbReference type="ChEBI" id="CHEBI:172880"/>
    </reaction>
    <physiologicalReaction direction="left-to-right" evidence="14">
        <dbReference type="Rhea" id="RHEA:78508"/>
    </physiologicalReaction>
</comment>
<evidence type="ECO:0000256" key="11">
    <source>
        <dbReference type="ARBA" id="ARBA00023163"/>
    </source>
</evidence>
<organism evidence="24 26">
    <name type="scientific">Microthlaspi erraticum</name>
    <dbReference type="NCBI Taxonomy" id="1685480"/>
    <lineage>
        <taxon>Eukaryota</taxon>
        <taxon>Viridiplantae</taxon>
        <taxon>Streptophyta</taxon>
        <taxon>Embryophyta</taxon>
        <taxon>Tracheophyta</taxon>
        <taxon>Spermatophyta</taxon>
        <taxon>Magnoliopsida</taxon>
        <taxon>eudicotyledons</taxon>
        <taxon>Gunneridae</taxon>
        <taxon>Pentapetalae</taxon>
        <taxon>rosids</taxon>
        <taxon>malvids</taxon>
        <taxon>Brassicales</taxon>
        <taxon>Brassicaceae</taxon>
        <taxon>Coluteocarpeae</taxon>
        <taxon>Microthlaspi</taxon>
    </lineage>
</organism>
<dbReference type="OrthoDB" id="194443at2759"/>
<feature type="region of interest" description="Disordered" evidence="23">
    <location>
        <begin position="1"/>
        <end position="23"/>
    </location>
</feature>
<dbReference type="EMBL" id="CACVBM020000099">
    <property type="protein sequence ID" value="CAA7014259.1"/>
    <property type="molecule type" value="Genomic_DNA"/>
</dbReference>
<keyword evidence="8" id="KW-0808">Transferase</keyword>
<evidence type="ECO:0000256" key="16">
    <source>
        <dbReference type="ARBA" id="ARBA00048763"/>
    </source>
</evidence>
<dbReference type="GO" id="GO:0005737">
    <property type="term" value="C:cytoplasm"/>
    <property type="evidence" value="ECO:0007669"/>
    <property type="project" value="UniProtKB-SubCell"/>
</dbReference>
<keyword evidence="9" id="KW-0949">S-adenosyl-L-methionine</keyword>
<comment type="subcellular location">
    <subcellularLocation>
        <location evidence="2">Cytoplasm</location>
    </subcellularLocation>
    <subcellularLocation>
        <location evidence="1">Nucleus</location>
        <location evidence="1">Cajal body</location>
    </subcellularLocation>
    <subcellularLocation>
        <location evidence="3">Nucleus</location>
        <location evidence="3">Nucleolus</location>
    </subcellularLocation>
</comment>
<dbReference type="Gene3D" id="3.40.50.150">
    <property type="entry name" value="Vaccinia Virus protein VP39"/>
    <property type="match status" value="1"/>
</dbReference>
<protein>
    <recommendedName>
        <fullName evidence="4">Trimethylguanosine synthase</fullName>
    </recommendedName>
    <alternativeName>
        <fullName evidence="18">Cap-specific guanine-N(2) methyltransferase</fullName>
    </alternativeName>
    <alternativeName>
        <fullName evidence="21">Nuclear receptor coactivator 6-interacting protein</fullName>
    </alternativeName>
    <alternativeName>
        <fullName evidence="22">PRIP-interacting protein with methyltransferase motif</fullName>
    </alternativeName>
</protein>
<comment type="similarity">
    <text evidence="13">Belongs to the methyltransferase superfamily. Trimethylguanosine synthase family.</text>
</comment>
<evidence type="ECO:0000256" key="22">
    <source>
        <dbReference type="ARBA" id="ARBA00081504"/>
    </source>
</evidence>
<dbReference type="PANTHER" id="PTHR14741">
    <property type="entry name" value="S-ADENOSYLMETHIONINE-DEPENDENT METHYLTRANSFERASE RELATED"/>
    <property type="match status" value="1"/>
</dbReference>
<evidence type="ECO:0000256" key="14">
    <source>
        <dbReference type="ARBA" id="ARBA00047418"/>
    </source>
</evidence>
<evidence type="ECO:0000256" key="19">
    <source>
        <dbReference type="ARBA" id="ARBA00057179"/>
    </source>
</evidence>
<keyword evidence="26" id="KW-1185">Reference proteome</keyword>
<evidence type="ECO:0000256" key="18">
    <source>
        <dbReference type="ARBA" id="ARBA00049790"/>
    </source>
</evidence>
<evidence type="ECO:0000256" key="5">
    <source>
        <dbReference type="ARBA" id="ARBA00022490"/>
    </source>
</evidence>
<evidence type="ECO:0000256" key="9">
    <source>
        <dbReference type="ARBA" id="ARBA00022691"/>
    </source>
</evidence>
<accession>A0A6D2HHW6</accession>
<feature type="compositionally biased region" description="Basic residues" evidence="23">
    <location>
        <begin position="1"/>
        <end position="13"/>
    </location>
</feature>
<keyword evidence="10" id="KW-0805">Transcription regulation</keyword>
<dbReference type="SUPFAM" id="SSF53335">
    <property type="entry name" value="S-adenosyl-L-methionine-dependent methyltransferases"/>
    <property type="match status" value="1"/>
</dbReference>
<evidence type="ECO:0000256" key="20">
    <source>
        <dbReference type="ARBA" id="ARBA00064494"/>
    </source>
</evidence>
<proteinExistence type="inferred from homology"/>
<evidence type="ECO:0000256" key="4">
    <source>
        <dbReference type="ARBA" id="ARBA00018517"/>
    </source>
</evidence>
<evidence type="ECO:0000256" key="21">
    <source>
        <dbReference type="ARBA" id="ARBA00079339"/>
    </source>
</evidence>
<reference evidence="24 26" key="1">
    <citation type="submission" date="2020-01" db="EMBL/GenBank/DDBJ databases">
        <authorList>
            <person name="Mishra B."/>
        </authorList>
    </citation>
    <scope>NUCLEOTIDE SEQUENCE [LARGE SCALE GENOMIC DNA]</scope>
</reference>
<keyword evidence="11" id="KW-0804">Transcription</keyword>
<dbReference type="PANTHER" id="PTHR14741:SF40">
    <property type="entry name" value="TRIMETHYLGUANOSINE SYNTHASE"/>
    <property type="match status" value="1"/>
</dbReference>
<keyword evidence="12" id="KW-0539">Nucleus</keyword>
<sequence length="230" mass="25866">MQLKKRSRSKKGIRNSSIERDNGTSPKVKKYWIQRYDLFSRYDEGIEMDEEGWYSVTPEEIAIKQAERCRGKVVIDCFSGVGGNTIQFAKVCSSVIAIDIDPKKVELAINNAMVYGVADNVDFVVGDFIKLAPSLKGDVLFLSPPWGGPMYNKVESFKMDMLQPIDGYSLFQIAQSITPNIIMFLPRNVDLDQLEELAWLSSPPLTLEIEENCVGGRLKAITAYFSYNAV</sequence>